<dbReference type="InterPro" id="IPR001650">
    <property type="entry name" value="Helicase_C-like"/>
</dbReference>
<dbReference type="EC" id="3.6.4.-" evidence="4"/>
<dbReference type="RefSeq" id="WP_377029656.1">
    <property type="nucleotide sequence ID" value="NZ_JBHOMY010000026.1"/>
</dbReference>
<dbReference type="InterPro" id="IPR038718">
    <property type="entry name" value="SNF2-like_sf"/>
</dbReference>
<dbReference type="Pfam" id="PF00271">
    <property type="entry name" value="Helicase_C"/>
    <property type="match status" value="1"/>
</dbReference>
<dbReference type="InterPro" id="IPR049730">
    <property type="entry name" value="SNF2/RAD54-like_C"/>
</dbReference>
<evidence type="ECO:0000313" key="4">
    <source>
        <dbReference type="EMBL" id="MFC1457147.1"/>
    </source>
</evidence>
<feature type="domain" description="Helicase ATP-binding" evidence="2">
    <location>
        <begin position="442"/>
        <end position="607"/>
    </location>
</feature>
<dbReference type="PROSITE" id="PS51194">
    <property type="entry name" value="HELICASE_CTER"/>
    <property type="match status" value="1"/>
</dbReference>
<organism evidence="4 5">
    <name type="scientific">Microvirga arabica</name>
    <dbReference type="NCBI Taxonomy" id="1128671"/>
    <lineage>
        <taxon>Bacteria</taxon>
        <taxon>Pseudomonadati</taxon>
        <taxon>Pseudomonadota</taxon>
        <taxon>Alphaproteobacteria</taxon>
        <taxon>Hyphomicrobiales</taxon>
        <taxon>Methylobacteriaceae</taxon>
        <taxon>Microvirga</taxon>
    </lineage>
</organism>
<keyword evidence="4" id="KW-0547">Nucleotide-binding</keyword>
<dbReference type="CDD" id="cd18793">
    <property type="entry name" value="SF2_C_SNF"/>
    <property type="match status" value="1"/>
</dbReference>
<dbReference type="SMART" id="SM00490">
    <property type="entry name" value="HELICc"/>
    <property type="match status" value="1"/>
</dbReference>
<dbReference type="Gene3D" id="3.40.50.300">
    <property type="entry name" value="P-loop containing nucleotide triphosphate hydrolases"/>
    <property type="match status" value="1"/>
</dbReference>
<evidence type="ECO:0000256" key="1">
    <source>
        <dbReference type="ARBA" id="ARBA00022801"/>
    </source>
</evidence>
<dbReference type="InterPro" id="IPR000330">
    <property type="entry name" value="SNF2_N"/>
</dbReference>
<feature type="domain" description="Helicase C-terminal" evidence="3">
    <location>
        <begin position="731"/>
        <end position="890"/>
    </location>
</feature>
<dbReference type="Pfam" id="PF12419">
    <property type="entry name" value="DUF3670"/>
    <property type="match status" value="1"/>
</dbReference>
<protein>
    <submittedName>
        <fullName evidence="4">DEAD/DEAH box helicase</fullName>
        <ecNumber evidence="4">3.6.4.-</ecNumber>
    </submittedName>
</protein>
<dbReference type="Gene3D" id="3.40.50.10810">
    <property type="entry name" value="Tandem AAA-ATPase domain"/>
    <property type="match status" value="1"/>
</dbReference>
<dbReference type="Proteomes" id="UP001593940">
    <property type="component" value="Unassembled WGS sequence"/>
</dbReference>
<keyword evidence="4" id="KW-0347">Helicase</keyword>
<sequence>MTAATMPRMQLRLTPRGHLWLEEAVDAPTLDDKVAARLAETFGRGIGYGLLQLGAGEIGQSLPPAFIWWRDFAVRYVEAVCLYGSGGAGEKSSPAALATIAPPAEAELATLVLTAPMMPGAEYLTVDILRKLWADLGTAFTASFAAAGTDLQAFLKTLNPAWNLIGRVHFNLAENRRDPERPFAFLATYTTRLSAQARAQHVPLGQALREYAGAANRDKLLSLLMPVQRAAEHVSWLKAMVDAGEIFHPLRWSPTEATRLLDSVPDLESAGVVVRLPAHWRAGRPSRPQVTATVGSRPPSGTGLDALLDFRMDVTLEGEPLTAEEMASLLAGTETLVLLRGQWVEVDRPRLDRTMRRFKEVQNLAEQEGLTFAEAMRLLAGTEATGDDESAAAADWAHITAGAWLTETLRALRSPDGAGVDPGPALKGRLRPYQRAGVEWLHLLSGLGLGACLADDMGLGKTIQVLALLLIQKRTRAAPKPSLLVAPASLLANWAAEIERFAPELNARIVHPSAMAAEDLKQVTVEGLSGLDLVITSYGSLLRLPVLGQTPWHFVVLDEAQAIKNPNAKQTRAAKALKAEARIALTGTPVENHLGDLWSIFDFINPGLLGSVKEFGRYTKALAERPHNPYGPLRDLVRPYILRRMKTDKTVIADLPDKTELKALCPLSRKQAALYAETVTDLVRALQDADGIRRKGTVLATLMRLKQICNHPSQWLNDGKWAEADSGKWARLREIAEVVAARQEKMLVFTQFSEMTAPLAAYLGGIFGRSGLLLHGDTAVKNRKALVQTFQEDETVPFFVLSLKAGGSGLTLTAASHVVHFDRWWNPAVENQATDRAFRIGQKNNVLVHKFVCQGTVEEKIDALIEAKKGLSEDLLAGGDEINLTEMKDEELLRMVALDLRSVMVE</sequence>
<dbReference type="InterPro" id="IPR027417">
    <property type="entry name" value="P-loop_NTPase"/>
</dbReference>
<reference evidence="4 5" key="1">
    <citation type="submission" date="2024-09" db="EMBL/GenBank/DDBJ databases">
        <title>Nodulacao em especies de Leguminosae Basais da Amazonia e Caracterizacao dos Rizobios e Bacterias Associadas aos Nodulos.</title>
        <authorList>
            <person name="Jambeiro I.C.A."/>
            <person name="Lopes I.S."/>
            <person name="Aguiar E.R.G.R."/>
            <person name="Santos A.F.J."/>
            <person name="Dos Santos J.M.F."/>
            <person name="Gross E."/>
        </authorList>
    </citation>
    <scope>NUCLEOTIDE SEQUENCE [LARGE SCALE GENOMIC DNA]</scope>
    <source>
        <strain evidence="4 5">BRUESC1165</strain>
    </source>
</reference>
<dbReference type="GO" id="GO:0016787">
    <property type="term" value="F:hydrolase activity"/>
    <property type="evidence" value="ECO:0007669"/>
    <property type="project" value="UniProtKB-KW"/>
</dbReference>
<comment type="caution">
    <text evidence="4">The sequence shown here is derived from an EMBL/GenBank/DDBJ whole genome shotgun (WGS) entry which is preliminary data.</text>
</comment>
<dbReference type="SUPFAM" id="SSF52540">
    <property type="entry name" value="P-loop containing nucleoside triphosphate hydrolases"/>
    <property type="match status" value="2"/>
</dbReference>
<dbReference type="InterPro" id="IPR022138">
    <property type="entry name" value="DUF3670"/>
</dbReference>
<keyword evidence="5" id="KW-1185">Reference proteome</keyword>
<name>A0ABV6Y7A1_9HYPH</name>
<gene>
    <name evidence="4" type="ORF">ACETIH_10525</name>
</gene>
<evidence type="ECO:0000259" key="3">
    <source>
        <dbReference type="PROSITE" id="PS51194"/>
    </source>
</evidence>
<proteinExistence type="predicted"/>
<dbReference type="InterPro" id="IPR014001">
    <property type="entry name" value="Helicase_ATP-bd"/>
</dbReference>
<accession>A0ABV6Y7A1</accession>
<evidence type="ECO:0000259" key="2">
    <source>
        <dbReference type="PROSITE" id="PS51192"/>
    </source>
</evidence>
<keyword evidence="1 4" id="KW-0378">Hydrolase</keyword>
<evidence type="ECO:0000313" key="5">
    <source>
        <dbReference type="Proteomes" id="UP001593940"/>
    </source>
</evidence>
<dbReference type="Pfam" id="PF00176">
    <property type="entry name" value="SNF2-rel_dom"/>
    <property type="match status" value="1"/>
</dbReference>
<dbReference type="GO" id="GO:0004386">
    <property type="term" value="F:helicase activity"/>
    <property type="evidence" value="ECO:0007669"/>
    <property type="project" value="UniProtKB-KW"/>
</dbReference>
<dbReference type="PROSITE" id="PS51192">
    <property type="entry name" value="HELICASE_ATP_BIND_1"/>
    <property type="match status" value="1"/>
</dbReference>
<dbReference type="EMBL" id="JBHOMY010000026">
    <property type="protein sequence ID" value="MFC1457147.1"/>
    <property type="molecule type" value="Genomic_DNA"/>
</dbReference>
<dbReference type="SMART" id="SM00487">
    <property type="entry name" value="DEXDc"/>
    <property type="match status" value="1"/>
</dbReference>
<dbReference type="PANTHER" id="PTHR10799">
    <property type="entry name" value="SNF2/RAD54 HELICASE FAMILY"/>
    <property type="match status" value="1"/>
</dbReference>
<keyword evidence="4" id="KW-0067">ATP-binding</keyword>